<dbReference type="RefSeq" id="WP_011092283.1">
    <property type="nucleotide sequence ID" value="NZ_JAQRHQ010000001.1"/>
</dbReference>
<organism evidence="3 5">
    <name type="scientific">Pectobacterium polaris</name>
    <dbReference type="NCBI Taxonomy" id="2042057"/>
    <lineage>
        <taxon>Bacteria</taxon>
        <taxon>Pseudomonadati</taxon>
        <taxon>Pseudomonadota</taxon>
        <taxon>Gammaproteobacteria</taxon>
        <taxon>Enterobacterales</taxon>
        <taxon>Pectobacteriaceae</taxon>
        <taxon>Pectobacterium</taxon>
    </lineage>
</organism>
<proteinExistence type="predicted"/>
<evidence type="ECO:0000259" key="1">
    <source>
        <dbReference type="Pfam" id="PF12728"/>
    </source>
</evidence>
<evidence type="ECO:0000313" key="4">
    <source>
        <dbReference type="Proteomes" id="UP001055618"/>
    </source>
</evidence>
<dbReference type="AlphaFoldDB" id="A0AAW5GGI7"/>
<dbReference type="Proteomes" id="UP001055618">
    <property type="component" value="Unassembled WGS sequence"/>
</dbReference>
<keyword evidence="4" id="KW-1185">Reference proteome</keyword>
<evidence type="ECO:0000313" key="5">
    <source>
        <dbReference type="Proteomes" id="UP001057360"/>
    </source>
</evidence>
<dbReference type="Gene3D" id="1.10.1660.10">
    <property type="match status" value="1"/>
</dbReference>
<dbReference type="EMBL" id="SGPY01000005">
    <property type="protein sequence ID" value="MCL6369018.1"/>
    <property type="molecule type" value="Genomic_DNA"/>
</dbReference>
<dbReference type="InterPro" id="IPR041657">
    <property type="entry name" value="HTH_17"/>
</dbReference>
<dbReference type="EMBL" id="SGPX01000005">
    <property type="protein sequence ID" value="MCL6351620.1"/>
    <property type="molecule type" value="Genomic_DNA"/>
</dbReference>
<dbReference type="Proteomes" id="UP001057360">
    <property type="component" value="Unassembled WGS sequence"/>
</dbReference>
<dbReference type="GO" id="GO:0003677">
    <property type="term" value="F:DNA binding"/>
    <property type="evidence" value="ECO:0007669"/>
    <property type="project" value="UniProtKB-KW"/>
</dbReference>
<gene>
    <name evidence="2" type="ORF">EXT50_10610</name>
    <name evidence="3" type="ORF">EXT53_10610</name>
</gene>
<evidence type="ECO:0000313" key="3">
    <source>
        <dbReference type="EMBL" id="MCL6369018.1"/>
    </source>
</evidence>
<dbReference type="InterPro" id="IPR009061">
    <property type="entry name" value="DNA-bd_dom_put_sf"/>
</dbReference>
<dbReference type="Pfam" id="PF12728">
    <property type="entry name" value="HTH_17"/>
    <property type="match status" value="1"/>
</dbReference>
<comment type="caution">
    <text evidence="3">The sequence shown here is derived from an EMBL/GenBank/DDBJ whole genome shotgun (WGS) entry which is preliminary data.</text>
</comment>
<dbReference type="SUPFAM" id="SSF46955">
    <property type="entry name" value="Putative DNA-binding domain"/>
    <property type="match status" value="1"/>
</dbReference>
<protein>
    <submittedName>
        <fullName evidence="3">DNA-binding protein</fullName>
    </submittedName>
</protein>
<feature type="domain" description="Helix-turn-helix" evidence="1">
    <location>
        <begin position="7"/>
        <end position="56"/>
    </location>
</feature>
<sequence>MNLQERMTRKEAAAYIGVNPATMANWASSGKVKIPFYRAGLKKVIYLKADLDAYILATRQEQA</sequence>
<name>A0AAW5GGI7_9GAMM</name>
<reference evidence="3" key="1">
    <citation type="submission" date="2019-02" db="EMBL/GenBank/DDBJ databases">
        <title>New Zealand Erwinia strains with phe-tRNA free attachment sites.</title>
        <authorList>
            <person name="Nunes-Leite L."/>
            <person name="Pitman A.R."/>
        </authorList>
    </citation>
    <scope>NUCLEOTIDE SEQUENCE</scope>
    <source>
        <strain evidence="3">Ec-140</strain>
        <strain evidence="2">Ec-143</strain>
    </source>
</reference>
<keyword evidence="3" id="KW-0238">DNA-binding</keyword>
<accession>A0AAW5GGI7</accession>
<evidence type="ECO:0000313" key="2">
    <source>
        <dbReference type="EMBL" id="MCL6351620.1"/>
    </source>
</evidence>